<dbReference type="SUPFAM" id="SSF46785">
    <property type="entry name" value="Winged helix' DNA-binding domain"/>
    <property type="match status" value="1"/>
</dbReference>
<evidence type="ECO:0000259" key="5">
    <source>
        <dbReference type="PROSITE" id="PS51063"/>
    </source>
</evidence>
<name>A0A3P7NYT8_9FIRM</name>
<evidence type="ECO:0000256" key="2">
    <source>
        <dbReference type="ARBA" id="ARBA00023125"/>
    </source>
</evidence>
<protein>
    <submittedName>
        <fullName evidence="6">Crp/Fnr family transcriptional regulator</fullName>
    </submittedName>
</protein>
<keyword evidence="1" id="KW-0805">Transcription regulation</keyword>
<dbReference type="InterPro" id="IPR036390">
    <property type="entry name" value="WH_DNA-bd_sf"/>
</dbReference>
<reference evidence="6 7" key="1">
    <citation type="submission" date="2018-09" db="EMBL/GenBank/DDBJ databases">
        <authorList>
            <person name="Postec A."/>
        </authorList>
    </citation>
    <scope>NUCLEOTIDE SEQUENCE [LARGE SCALE GENOMIC DNA]</scope>
    <source>
        <strain evidence="6">70B-A</strain>
    </source>
</reference>
<dbReference type="AlphaFoldDB" id="A0A3P7NYT8"/>
<dbReference type="InterPro" id="IPR018490">
    <property type="entry name" value="cNMP-bd_dom_sf"/>
</dbReference>
<dbReference type="PROSITE" id="PS50042">
    <property type="entry name" value="CNMP_BINDING_3"/>
    <property type="match status" value="1"/>
</dbReference>
<dbReference type="Pfam" id="PF13545">
    <property type="entry name" value="HTH_Crp_2"/>
    <property type="match status" value="1"/>
</dbReference>
<dbReference type="InterPro" id="IPR000595">
    <property type="entry name" value="cNMP-bd_dom"/>
</dbReference>
<dbReference type="Gene3D" id="2.60.120.10">
    <property type="entry name" value="Jelly Rolls"/>
    <property type="match status" value="1"/>
</dbReference>
<dbReference type="GO" id="GO:0005829">
    <property type="term" value="C:cytosol"/>
    <property type="evidence" value="ECO:0007669"/>
    <property type="project" value="TreeGrafter"/>
</dbReference>
<proteinExistence type="predicted"/>
<dbReference type="PROSITE" id="PS51063">
    <property type="entry name" value="HTH_CRP_2"/>
    <property type="match status" value="1"/>
</dbReference>
<dbReference type="InterPro" id="IPR012318">
    <property type="entry name" value="HTH_CRP"/>
</dbReference>
<evidence type="ECO:0000256" key="1">
    <source>
        <dbReference type="ARBA" id="ARBA00023015"/>
    </source>
</evidence>
<dbReference type="InterPro" id="IPR014710">
    <property type="entry name" value="RmlC-like_jellyroll"/>
</dbReference>
<feature type="domain" description="HTH crp-type" evidence="5">
    <location>
        <begin position="150"/>
        <end position="218"/>
    </location>
</feature>
<evidence type="ECO:0000313" key="7">
    <source>
        <dbReference type="Proteomes" id="UP000279029"/>
    </source>
</evidence>
<keyword evidence="3" id="KW-0804">Transcription</keyword>
<dbReference type="CDD" id="cd00038">
    <property type="entry name" value="CAP_ED"/>
    <property type="match status" value="1"/>
</dbReference>
<evidence type="ECO:0000256" key="3">
    <source>
        <dbReference type="ARBA" id="ARBA00023163"/>
    </source>
</evidence>
<dbReference type="InterPro" id="IPR050397">
    <property type="entry name" value="Env_Response_Regulators"/>
</dbReference>
<organism evidence="6 7">
    <name type="scientific">Petrocella atlantisensis</name>
    <dbReference type="NCBI Taxonomy" id="2173034"/>
    <lineage>
        <taxon>Bacteria</taxon>
        <taxon>Bacillati</taxon>
        <taxon>Bacillota</taxon>
        <taxon>Clostridia</taxon>
        <taxon>Lachnospirales</taxon>
        <taxon>Vallitaleaceae</taxon>
        <taxon>Petrocella</taxon>
    </lineage>
</organism>
<dbReference type="EMBL" id="LR130778">
    <property type="protein sequence ID" value="VDN48404.1"/>
    <property type="molecule type" value="Genomic_DNA"/>
</dbReference>
<dbReference type="OrthoDB" id="9774616at2"/>
<evidence type="ECO:0000313" key="6">
    <source>
        <dbReference type="EMBL" id="VDN48404.1"/>
    </source>
</evidence>
<accession>A0A3P7NYT8</accession>
<dbReference type="Proteomes" id="UP000279029">
    <property type="component" value="Chromosome"/>
</dbReference>
<dbReference type="GO" id="GO:0003700">
    <property type="term" value="F:DNA-binding transcription factor activity"/>
    <property type="evidence" value="ECO:0007669"/>
    <property type="project" value="TreeGrafter"/>
</dbReference>
<dbReference type="GO" id="GO:0003677">
    <property type="term" value="F:DNA binding"/>
    <property type="evidence" value="ECO:0007669"/>
    <property type="project" value="UniProtKB-KW"/>
</dbReference>
<dbReference type="KEGG" id="cbar:PATL70BA_2507"/>
<gene>
    <name evidence="6" type="ORF">PATL70BA_2507</name>
</gene>
<feature type="domain" description="Cyclic nucleotide-binding" evidence="4">
    <location>
        <begin position="13"/>
        <end position="113"/>
    </location>
</feature>
<evidence type="ECO:0000259" key="4">
    <source>
        <dbReference type="PROSITE" id="PS50042"/>
    </source>
</evidence>
<dbReference type="PANTHER" id="PTHR24567">
    <property type="entry name" value="CRP FAMILY TRANSCRIPTIONAL REGULATORY PROTEIN"/>
    <property type="match status" value="1"/>
</dbReference>
<dbReference type="SUPFAM" id="SSF51206">
    <property type="entry name" value="cAMP-binding domain-like"/>
    <property type="match status" value="1"/>
</dbReference>
<dbReference type="Pfam" id="PF00027">
    <property type="entry name" value="cNMP_binding"/>
    <property type="match status" value="1"/>
</dbReference>
<sequence>MKNLLDHKNNYTLLKAIPEEYLLESLHHQTMKIVPYSKDQVIHFEGDLCACAELILSGQVVVERIDESGNLMTIATLLPDDILGGNLVFSKNPHYPMTVTAKTETTLLVLKKELLFDLCSSNTTFLRLFLEYISDHAMHLGDRIKHYVNRTIRESLMAYLKNEYVLQGSNKILLRTSKKALAERIGVQRTSLSRELQKMKNDGLIDYDGTSITLLNHL</sequence>
<keyword evidence="7" id="KW-1185">Reference proteome</keyword>
<dbReference type="PANTHER" id="PTHR24567:SF58">
    <property type="entry name" value="CYCLIC AMP-BINDING REGULATORY PROTEIN"/>
    <property type="match status" value="1"/>
</dbReference>
<keyword evidence="2" id="KW-0238">DNA-binding</keyword>
<dbReference type="RefSeq" id="WP_125137539.1">
    <property type="nucleotide sequence ID" value="NZ_LR130778.1"/>
</dbReference>